<evidence type="ECO:0000313" key="11">
    <source>
        <dbReference type="Proteomes" id="UP001221898"/>
    </source>
</evidence>
<evidence type="ECO:0000256" key="3">
    <source>
        <dbReference type="ARBA" id="ARBA00022679"/>
    </source>
</evidence>
<dbReference type="PROSITE" id="PS51620">
    <property type="entry name" value="SAM_TRM61"/>
    <property type="match status" value="1"/>
</dbReference>
<keyword evidence="5" id="KW-0819">tRNA processing</keyword>
<evidence type="ECO:0000256" key="6">
    <source>
        <dbReference type="ARBA" id="ARBA00048481"/>
    </source>
</evidence>
<dbReference type="GO" id="GO:0030488">
    <property type="term" value="P:tRNA methylation"/>
    <property type="evidence" value="ECO:0007669"/>
    <property type="project" value="InterPro"/>
</dbReference>
<evidence type="ECO:0000256" key="2">
    <source>
        <dbReference type="ARBA" id="ARBA00022603"/>
    </source>
</evidence>
<feature type="region of interest" description="Disordered" evidence="7">
    <location>
        <begin position="457"/>
        <end position="491"/>
    </location>
</feature>
<comment type="caution">
    <text evidence="10">The sequence shown here is derived from an EMBL/GenBank/DDBJ whole genome shotgun (WGS) entry which is preliminary data.</text>
</comment>
<feature type="domain" description="tRNA (adenine(58)-N(1))-methyltransferase catalytic subunit TRM61 C-terminal" evidence="8">
    <location>
        <begin position="274"/>
        <end position="509"/>
    </location>
</feature>
<evidence type="ECO:0000313" key="10">
    <source>
        <dbReference type="EMBL" id="KAJ8401187.1"/>
    </source>
</evidence>
<dbReference type="InterPro" id="IPR049470">
    <property type="entry name" value="TRM61_C"/>
</dbReference>
<dbReference type="CDD" id="cd02440">
    <property type="entry name" value="AdoMet_MTases"/>
    <property type="match status" value="1"/>
</dbReference>
<evidence type="ECO:0000259" key="9">
    <source>
        <dbReference type="Pfam" id="PF21985"/>
    </source>
</evidence>
<dbReference type="Pfam" id="PF08704">
    <property type="entry name" value="GCD14"/>
    <property type="match status" value="1"/>
</dbReference>
<accession>A0AAD7WLE4</accession>
<keyword evidence="3" id="KW-0808">Transferase</keyword>
<evidence type="ECO:0000256" key="7">
    <source>
        <dbReference type="SAM" id="MobiDB-lite"/>
    </source>
</evidence>
<dbReference type="InterPro" id="IPR029063">
    <property type="entry name" value="SAM-dependent_MTases_sf"/>
</dbReference>
<evidence type="ECO:0000256" key="5">
    <source>
        <dbReference type="ARBA" id="ARBA00022694"/>
    </source>
</evidence>
<dbReference type="Gene3D" id="3.10.330.20">
    <property type="match status" value="1"/>
</dbReference>
<dbReference type="PANTHER" id="PTHR12133:SF1">
    <property type="entry name" value="TRNA (ADENINE(58)-N(1))-METHYLTRANSFERASE, MITOCHONDRIAL"/>
    <property type="match status" value="1"/>
</dbReference>
<name>A0AAD7WLE4_9TELE</name>
<feature type="compositionally biased region" description="Acidic residues" evidence="7">
    <location>
        <begin position="466"/>
        <end position="477"/>
    </location>
</feature>
<dbReference type="FunFam" id="3.10.330.20:FF:000003">
    <property type="entry name" value="tRNA (Adenine(58)-N(1))-methyltransferase, mitochondrial isoform X1"/>
    <property type="match status" value="1"/>
</dbReference>
<dbReference type="InterPro" id="IPR014816">
    <property type="entry name" value="tRNA_MeTrfase_Gcd14"/>
</dbReference>
<keyword evidence="4" id="KW-0949">S-adenosyl-L-methionine</keyword>
<feature type="region of interest" description="Disordered" evidence="7">
    <location>
        <begin position="116"/>
        <end position="202"/>
    </location>
</feature>
<dbReference type="GO" id="GO:0160107">
    <property type="term" value="F:tRNA (adenine(58)-N1)-methyltransferase activity"/>
    <property type="evidence" value="ECO:0007669"/>
    <property type="project" value="UniProtKB-EC"/>
</dbReference>
<keyword evidence="11" id="KW-1185">Reference proteome</keyword>
<dbReference type="EC" id="2.1.1.220" evidence="1"/>
<protein>
    <recommendedName>
        <fullName evidence="1">tRNA (adenine(58)-N(1))-methyltransferase</fullName>
        <ecNumber evidence="1">2.1.1.220</ecNumber>
    </recommendedName>
</protein>
<dbReference type="Pfam" id="PF21985">
    <property type="entry name" value="TR61B_FKBP-like"/>
    <property type="match status" value="1"/>
</dbReference>
<feature type="region of interest" description="Disordered" evidence="7">
    <location>
        <begin position="40"/>
        <end position="71"/>
    </location>
</feature>
<dbReference type="PANTHER" id="PTHR12133">
    <property type="entry name" value="TRNA (ADENINE(58)-N(1))-METHYLTRANSFERASE"/>
    <property type="match status" value="1"/>
</dbReference>
<feature type="compositionally biased region" description="Basic and acidic residues" evidence="7">
    <location>
        <begin position="160"/>
        <end position="187"/>
    </location>
</feature>
<dbReference type="GO" id="GO:0005739">
    <property type="term" value="C:mitochondrion"/>
    <property type="evidence" value="ECO:0007669"/>
    <property type="project" value="TreeGrafter"/>
</dbReference>
<sequence>MGRHCWRLVQVWRTCGGQQGYRGLPLRGALLPHARGVRNFGLGDQGHSDGGSGSDIPESAHPSPQQLRPIRGLGSRLRSLSPLERVSRLLPPETLSQEVLELREDEQEEARQRVLGDMHQDEETSGTPVEVQRVWGERGTDTWQQEDRLNQRQEEEEERNDTGERVADSRDGVRVEDSSGSPEEKQHPAGGDPSHAPPGERPLCFGELALAEYHKKGRVEFRKMFPLQTGGCLRSLWGVVPHTAIVGRPAGSIILSSNGSPILLRRPSLEEYVLYMERGPAITYPKDANAMLLMMDVTNGDCVLECGSGSGAMSLFLSRAVGTQGSVLSVDKREDHHRRAVLNYRRWRSVWSVRRGEEWPDNVRFHNTDLVTATPLLAGQSFHSIALDMVRPELALPTLFPHLHNGAVCAIYLVNVTQVIDLLEGVRRTGLPLLCERVVEVQLRDWLLAPAGQRKDRFIPTRGNGDEEEAQPDDEEKEEPRHQGPKPFVTVPYIARPHPEQFSHTAFLVKLRKVAPVTSPQSHQE</sequence>
<dbReference type="Proteomes" id="UP001221898">
    <property type="component" value="Unassembled WGS sequence"/>
</dbReference>
<evidence type="ECO:0000259" key="8">
    <source>
        <dbReference type="Pfam" id="PF08704"/>
    </source>
</evidence>
<keyword evidence="2" id="KW-0489">Methyltransferase</keyword>
<gene>
    <name evidence="10" type="ORF">AAFF_G00387690</name>
</gene>
<dbReference type="GO" id="GO:0031515">
    <property type="term" value="C:tRNA (m1A) methyltransferase complex"/>
    <property type="evidence" value="ECO:0007669"/>
    <property type="project" value="InterPro"/>
</dbReference>
<dbReference type="Gene3D" id="3.40.50.150">
    <property type="entry name" value="Vaccinia Virus protein VP39"/>
    <property type="match status" value="1"/>
</dbReference>
<evidence type="ECO:0000256" key="1">
    <source>
        <dbReference type="ARBA" id="ARBA00012796"/>
    </source>
</evidence>
<evidence type="ECO:0000256" key="4">
    <source>
        <dbReference type="ARBA" id="ARBA00022691"/>
    </source>
</evidence>
<dbReference type="SUPFAM" id="SSF53335">
    <property type="entry name" value="S-adenosyl-L-methionine-dependent methyltransferases"/>
    <property type="match status" value="1"/>
</dbReference>
<feature type="compositionally biased region" description="Basic and acidic residues" evidence="7">
    <location>
        <begin position="135"/>
        <end position="153"/>
    </location>
</feature>
<reference evidence="10" key="1">
    <citation type="journal article" date="2023" name="Science">
        <title>Genome structures resolve the early diversification of teleost fishes.</title>
        <authorList>
            <person name="Parey E."/>
            <person name="Louis A."/>
            <person name="Montfort J."/>
            <person name="Bouchez O."/>
            <person name="Roques C."/>
            <person name="Iampietro C."/>
            <person name="Lluch J."/>
            <person name="Castinel A."/>
            <person name="Donnadieu C."/>
            <person name="Desvignes T."/>
            <person name="Floi Bucao C."/>
            <person name="Jouanno E."/>
            <person name="Wen M."/>
            <person name="Mejri S."/>
            <person name="Dirks R."/>
            <person name="Jansen H."/>
            <person name="Henkel C."/>
            <person name="Chen W.J."/>
            <person name="Zahm M."/>
            <person name="Cabau C."/>
            <person name="Klopp C."/>
            <person name="Thompson A.W."/>
            <person name="Robinson-Rechavi M."/>
            <person name="Braasch I."/>
            <person name="Lecointre G."/>
            <person name="Bobe J."/>
            <person name="Postlethwait J.H."/>
            <person name="Berthelot C."/>
            <person name="Roest Crollius H."/>
            <person name="Guiguen Y."/>
        </authorList>
    </citation>
    <scope>NUCLEOTIDE SEQUENCE</scope>
    <source>
        <strain evidence="10">NC1722</strain>
    </source>
</reference>
<comment type="catalytic activity">
    <reaction evidence="6">
        <text>an adenosine in mRNA + S-adenosyl-L-methionine = an N(1)-methyladenosine in mRNA + S-adenosyl-L-homocysteine + H(+)</text>
        <dbReference type="Rhea" id="RHEA:55392"/>
        <dbReference type="Rhea" id="RHEA-COMP:12414"/>
        <dbReference type="Rhea" id="RHEA-COMP:12415"/>
        <dbReference type="ChEBI" id="CHEBI:15378"/>
        <dbReference type="ChEBI" id="CHEBI:57856"/>
        <dbReference type="ChEBI" id="CHEBI:59789"/>
        <dbReference type="ChEBI" id="CHEBI:74411"/>
        <dbReference type="ChEBI" id="CHEBI:74491"/>
    </reaction>
</comment>
<dbReference type="EMBL" id="JAINUG010000072">
    <property type="protein sequence ID" value="KAJ8401187.1"/>
    <property type="molecule type" value="Genomic_DNA"/>
</dbReference>
<feature type="domain" description="TR61B FKBP-like" evidence="9">
    <location>
        <begin position="205"/>
        <end position="259"/>
    </location>
</feature>
<dbReference type="AlphaFoldDB" id="A0AAD7WLE4"/>
<proteinExistence type="predicted"/>
<organism evidence="10 11">
    <name type="scientific">Aldrovandia affinis</name>
    <dbReference type="NCBI Taxonomy" id="143900"/>
    <lineage>
        <taxon>Eukaryota</taxon>
        <taxon>Metazoa</taxon>
        <taxon>Chordata</taxon>
        <taxon>Craniata</taxon>
        <taxon>Vertebrata</taxon>
        <taxon>Euteleostomi</taxon>
        <taxon>Actinopterygii</taxon>
        <taxon>Neopterygii</taxon>
        <taxon>Teleostei</taxon>
        <taxon>Notacanthiformes</taxon>
        <taxon>Halosauridae</taxon>
        <taxon>Aldrovandia</taxon>
    </lineage>
</organism>
<dbReference type="InterPro" id="IPR054151">
    <property type="entry name" value="TR61B_FKBP-like"/>
</dbReference>